<keyword evidence="1" id="KW-0863">Zinc-finger</keyword>
<dbReference type="SUPFAM" id="SSF57756">
    <property type="entry name" value="Retrovirus zinc finger-like domains"/>
    <property type="match status" value="1"/>
</dbReference>
<dbReference type="SMART" id="SM00343">
    <property type="entry name" value="ZnF_C2HC"/>
    <property type="match status" value="2"/>
</dbReference>
<keyword evidence="1" id="KW-0479">Metal-binding</keyword>
<feature type="domain" description="CCHC-type" evidence="3">
    <location>
        <begin position="76"/>
        <end position="90"/>
    </location>
</feature>
<organism evidence="4 5">
    <name type="scientific">Tanacetum coccineum</name>
    <dbReference type="NCBI Taxonomy" id="301880"/>
    <lineage>
        <taxon>Eukaryota</taxon>
        <taxon>Viridiplantae</taxon>
        <taxon>Streptophyta</taxon>
        <taxon>Embryophyta</taxon>
        <taxon>Tracheophyta</taxon>
        <taxon>Spermatophyta</taxon>
        <taxon>Magnoliopsida</taxon>
        <taxon>eudicotyledons</taxon>
        <taxon>Gunneridae</taxon>
        <taxon>Pentapetalae</taxon>
        <taxon>asterids</taxon>
        <taxon>campanulids</taxon>
        <taxon>Asterales</taxon>
        <taxon>Asteraceae</taxon>
        <taxon>Asteroideae</taxon>
        <taxon>Anthemideae</taxon>
        <taxon>Anthemidinae</taxon>
        <taxon>Tanacetum</taxon>
    </lineage>
</organism>
<comment type="caution">
    <text evidence="4">The sequence shown here is derived from an EMBL/GenBank/DDBJ whole genome shotgun (WGS) entry which is preliminary data.</text>
</comment>
<dbReference type="EMBL" id="BQNB010019632">
    <property type="protein sequence ID" value="GJT87352.1"/>
    <property type="molecule type" value="Genomic_DNA"/>
</dbReference>
<reference evidence="4" key="2">
    <citation type="submission" date="2022-01" db="EMBL/GenBank/DDBJ databases">
        <authorList>
            <person name="Yamashiro T."/>
            <person name="Shiraishi A."/>
            <person name="Satake H."/>
            <person name="Nakayama K."/>
        </authorList>
    </citation>
    <scope>NUCLEOTIDE SEQUENCE</scope>
</reference>
<evidence type="ECO:0000313" key="4">
    <source>
        <dbReference type="EMBL" id="GJT87352.1"/>
    </source>
</evidence>
<accession>A0ABQ5HJE7</accession>
<dbReference type="InterPro" id="IPR036875">
    <property type="entry name" value="Znf_CCHC_sf"/>
</dbReference>
<feature type="region of interest" description="Disordered" evidence="2">
    <location>
        <begin position="89"/>
        <end position="114"/>
    </location>
</feature>
<dbReference type="Proteomes" id="UP001151760">
    <property type="component" value="Unassembled WGS sequence"/>
</dbReference>
<evidence type="ECO:0000256" key="2">
    <source>
        <dbReference type="SAM" id="MobiDB-lite"/>
    </source>
</evidence>
<keyword evidence="5" id="KW-1185">Reference proteome</keyword>
<evidence type="ECO:0000313" key="5">
    <source>
        <dbReference type="Proteomes" id="UP001151760"/>
    </source>
</evidence>
<name>A0ABQ5HJE7_9ASTR</name>
<dbReference type="PROSITE" id="PS50158">
    <property type="entry name" value="ZF_CCHC"/>
    <property type="match status" value="1"/>
</dbReference>
<dbReference type="Gene3D" id="4.10.60.10">
    <property type="entry name" value="Zinc finger, CCHC-type"/>
    <property type="match status" value="1"/>
</dbReference>
<gene>
    <name evidence="4" type="ORF">Tco_1069069</name>
</gene>
<evidence type="ECO:0000259" key="3">
    <source>
        <dbReference type="PROSITE" id="PS50158"/>
    </source>
</evidence>
<sequence length="507" mass="58038">MATDWTTRIKGSNYKLGEPKQKGFEHINADDLEEMVLKWQVAMLTMRVKRFIKKTGRKLDLNGKETVGFDRTKVECYNCHRRGHFSRECRAPRNQGNRNRDDPRRNSPMDTSTTNALVVQDGIGGYDWSFQAEEGLTNFALMAYTSQGSSSSDSEREALNKSNLEIIGYQIGLESLEARIVVHEKNEAVYEENIEFLKYDVQVKDISIKDLKNHQISAKDKTGLGYDSQMNESELNNIHINESEVVHSVFNSRESDVDDNPVNNRFKTGEGFHAVPPPYTGNYMPPRPDLSFAGLDEYVFKSAVRKTTTSVPETDTSISKTSKDIVEKPKTVRPSAPIIEEWDTDNDNDSVFRPKSDQTKPKFTKIIFFKSTENVKSINKENTHRQIDYHRKSQSPMGNRRNWNEMMTQKLGNGFEFIKKACFVYGSFNHLIKDCDFHDNKMVEKSVLNNKGRVTGQREIRPVWNNAQRVNHQNKLTHPHPKWNFVPTAVATKSGQMPVNVAKQSSP</sequence>
<evidence type="ECO:0000256" key="1">
    <source>
        <dbReference type="PROSITE-ProRule" id="PRU00047"/>
    </source>
</evidence>
<proteinExistence type="predicted"/>
<feature type="compositionally biased region" description="Basic and acidic residues" evidence="2">
    <location>
        <begin position="98"/>
        <end position="107"/>
    </location>
</feature>
<dbReference type="InterPro" id="IPR001878">
    <property type="entry name" value="Znf_CCHC"/>
</dbReference>
<protein>
    <submittedName>
        <fullName evidence="4">Ribonuclease H-like domain-containing protein</fullName>
    </submittedName>
</protein>
<keyword evidence="1" id="KW-0862">Zinc</keyword>
<dbReference type="Pfam" id="PF00098">
    <property type="entry name" value="zf-CCHC"/>
    <property type="match status" value="1"/>
</dbReference>
<reference evidence="4" key="1">
    <citation type="journal article" date="2022" name="Int. J. Mol. Sci.">
        <title>Draft Genome of Tanacetum Coccineum: Genomic Comparison of Closely Related Tanacetum-Family Plants.</title>
        <authorList>
            <person name="Yamashiro T."/>
            <person name="Shiraishi A."/>
            <person name="Nakayama K."/>
            <person name="Satake H."/>
        </authorList>
    </citation>
    <scope>NUCLEOTIDE SEQUENCE</scope>
</reference>